<dbReference type="Proteomes" id="UP000792457">
    <property type="component" value="Unassembled WGS sequence"/>
</dbReference>
<proteinExistence type="predicted"/>
<dbReference type="SMART" id="SM00282">
    <property type="entry name" value="LamG"/>
    <property type="match status" value="1"/>
</dbReference>
<organism evidence="3 4">
    <name type="scientific">Ladona fulva</name>
    <name type="common">Scarce chaser dragonfly</name>
    <name type="synonym">Libellula fulva</name>
    <dbReference type="NCBI Taxonomy" id="123851"/>
    <lineage>
        <taxon>Eukaryota</taxon>
        <taxon>Metazoa</taxon>
        <taxon>Ecdysozoa</taxon>
        <taxon>Arthropoda</taxon>
        <taxon>Hexapoda</taxon>
        <taxon>Insecta</taxon>
        <taxon>Pterygota</taxon>
        <taxon>Palaeoptera</taxon>
        <taxon>Odonata</taxon>
        <taxon>Epiprocta</taxon>
        <taxon>Anisoptera</taxon>
        <taxon>Libelluloidea</taxon>
        <taxon>Libellulidae</taxon>
        <taxon>Ladona</taxon>
    </lineage>
</organism>
<name>A0A8K0NWT2_LADFU</name>
<dbReference type="PROSITE" id="PS50025">
    <property type="entry name" value="LAM_G_DOMAIN"/>
    <property type="match status" value="1"/>
</dbReference>
<dbReference type="CDD" id="cd00110">
    <property type="entry name" value="LamG"/>
    <property type="match status" value="1"/>
</dbReference>
<evidence type="ECO:0000313" key="3">
    <source>
        <dbReference type="EMBL" id="KAG8224568.1"/>
    </source>
</evidence>
<evidence type="ECO:0000256" key="1">
    <source>
        <dbReference type="PROSITE-ProRule" id="PRU00122"/>
    </source>
</evidence>
<comment type="caution">
    <text evidence="3">The sequence shown here is derived from an EMBL/GenBank/DDBJ whole genome shotgun (WGS) entry which is preliminary data.</text>
</comment>
<evidence type="ECO:0000313" key="4">
    <source>
        <dbReference type="Proteomes" id="UP000792457"/>
    </source>
</evidence>
<dbReference type="Pfam" id="PF00054">
    <property type="entry name" value="Laminin_G_1"/>
    <property type="match status" value="1"/>
</dbReference>
<dbReference type="Gene3D" id="2.60.120.200">
    <property type="match status" value="1"/>
</dbReference>
<keyword evidence="4" id="KW-1185">Reference proteome</keyword>
<dbReference type="PANTHER" id="PTHR15036:SF85">
    <property type="entry name" value="SP2353, ISOFORM A"/>
    <property type="match status" value="1"/>
</dbReference>
<reference evidence="3" key="2">
    <citation type="submission" date="2017-10" db="EMBL/GenBank/DDBJ databases">
        <title>Ladona fulva Genome sequencing and assembly.</title>
        <authorList>
            <person name="Murali S."/>
            <person name="Richards S."/>
            <person name="Bandaranaike D."/>
            <person name="Bellair M."/>
            <person name="Blankenburg K."/>
            <person name="Chao H."/>
            <person name="Dinh H."/>
            <person name="Doddapaneni H."/>
            <person name="Dugan-Rocha S."/>
            <person name="Elkadiri S."/>
            <person name="Gnanaolivu R."/>
            <person name="Hernandez B."/>
            <person name="Skinner E."/>
            <person name="Javaid M."/>
            <person name="Lee S."/>
            <person name="Li M."/>
            <person name="Ming W."/>
            <person name="Munidasa M."/>
            <person name="Muniz J."/>
            <person name="Nguyen L."/>
            <person name="Hughes D."/>
            <person name="Osuji N."/>
            <person name="Pu L.-L."/>
            <person name="Puazo M."/>
            <person name="Qu C."/>
            <person name="Quiroz J."/>
            <person name="Raj R."/>
            <person name="Weissenberger G."/>
            <person name="Xin Y."/>
            <person name="Zou X."/>
            <person name="Han Y."/>
            <person name="Worley K."/>
            <person name="Muzny D."/>
            <person name="Gibbs R."/>
        </authorList>
    </citation>
    <scope>NUCLEOTIDE SEQUENCE</scope>
    <source>
        <strain evidence="3">Sampled in the wild</strain>
    </source>
</reference>
<dbReference type="GO" id="GO:0016020">
    <property type="term" value="C:membrane"/>
    <property type="evidence" value="ECO:0007669"/>
    <property type="project" value="UniProtKB-SubCell"/>
</dbReference>
<comment type="caution">
    <text evidence="1">Lacks conserved residue(s) required for the propagation of feature annotation.</text>
</comment>
<sequence>MWTNKGNTLQGDFFAIALVNGYPQLSFNLGRQKTLLMIRSKVRVNDGAWHTIVAHRRKRVGTISVDGETPAERGVADPGASLLNTSGRLWIGMKKSPYCINSIVISLFFICIDENLFL</sequence>
<dbReference type="InterPro" id="IPR013320">
    <property type="entry name" value="ConA-like_dom_sf"/>
</dbReference>
<dbReference type="EMBL" id="KZ308201">
    <property type="protein sequence ID" value="KAG8224568.1"/>
    <property type="molecule type" value="Genomic_DNA"/>
</dbReference>
<evidence type="ECO:0000259" key="2">
    <source>
        <dbReference type="PROSITE" id="PS50025"/>
    </source>
</evidence>
<gene>
    <name evidence="3" type="ORF">J437_LFUL003087</name>
</gene>
<reference evidence="3" key="1">
    <citation type="submission" date="2013-04" db="EMBL/GenBank/DDBJ databases">
        <authorList>
            <person name="Qu J."/>
            <person name="Murali S.C."/>
            <person name="Bandaranaike D."/>
            <person name="Bellair M."/>
            <person name="Blankenburg K."/>
            <person name="Chao H."/>
            <person name="Dinh H."/>
            <person name="Doddapaneni H."/>
            <person name="Downs B."/>
            <person name="Dugan-Rocha S."/>
            <person name="Elkadiri S."/>
            <person name="Gnanaolivu R.D."/>
            <person name="Hernandez B."/>
            <person name="Javaid M."/>
            <person name="Jayaseelan J.C."/>
            <person name="Lee S."/>
            <person name="Li M."/>
            <person name="Ming W."/>
            <person name="Munidasa M."/>
            <person name="Muniz J."/>
            <person name="Nguyen L."/>
            <person name="Ongeri F."/>
            <person name="Osuji N."/>
            <person name="Pu L.-L."/>
            <person name="Puazo M."/>
            <person name="Qu C."/>
            <person name="Quiroz J."/>
            <person name="Raj R."/>
            <person name="Weissenberger G."/>
            <person name="Xin Y."/>
            <person name="Zou X."/>
            <person name="Han Y."/>
            <person name="Richards S."/>
            <person name="Worley K."/>
            <person name="Muzny D."/>
            <person name="Gibbs R."/>
        </authorList>
    </citation>
    <scope>NUCLEOTIDE SEQUENCE</scope>
    <source>
        <strain evidence="3">Sampled in the wild</strain>
    </source>
</reference>
<dbReference type="SUPFAM" id="SSF49899">
    <property type="entry name" value="Concanavalin A-like lectins/glucanases"/>
    <property type="match status" value="1"/>
</dbReference>
<protein>
    <recommendedName>
        <fullName evidence="2">Laminin G domain-containing protein</fullName>
    </recommendedName>
</protein>
<dbReference type="OrthoDB" id="88467at2759"/>
<dbReference type="AlphaFoldDB" id="A0A8K0NWT2"/>
<feature type="domain" description="Laminin G" evidence="2">
    <location>
        <begin position="1"/>
        <end position="118"/>
    </location>
</feature>
<dbReference type="InterPro" id="IPR050372">
    <property type="entry name" value="Neurexin-related_CASP"/>
</dbReference>
<dbReference type="PANTHER" id="PTHR15036">
    <property type="entry name" value="PIKACHURIN-LIKE PROTEIN"/>
    <property type="match status" value="1"/>
</dbReference>
<accession>A0A8K0NWT2</accession>
<dbReference type="InterPro" id="IPR001791">
    <property type="entry name" value="Laminin_G"/>
</dbReference>